<dbReference type="GO" id="GO:0071949">
    <property type="term" value="F:FAD binding"/>
    <property type="evidence" value="ECO:0007669"/>
    <property type="project" value="InterPro"/>
</dbReference>
<name>A0A6H9YQ18_9ACTN</name>
<organism evidence="4 5">
    <name type="scientific">Actinomadura rudentiformis</name>
    <dbReference type="NCBI Taxonomy" id="359158"/>
    <lineage>
        <taxon>Bacteria</taxon>
        <taxon>Bacillati</taxon>
        <taxon>Actinomycetota</taxon>
        <taxon>Actinomycetes</taxon>
        <taxon>Streptosporangiales</taxon>
        <taxon>Thermomonosporaceae</taxon>
        <taxon>Actinomadura</taxon>
    </lineage>
</organism>
<gene>
    <name evidence="4" type="ORF">F8566_33235</name>
</gene>
<proteinExistence type="predicted"/>
<evidence type="ECO:0000259" key="3">
    <source>
        <dbReference type="Pfam" id="PF01494"/>
    </source>
</evidence>
<evidence type="ECO:0000313" key="5">
    <source>
        <dbReference type="Proteomes" id="UP000468735"/>
    </source>
</evidence>
<dbReference type="Gene3D" id="3.30.9.10">
    <property type="entry name" value="D-Amino Acid Oxidase, subunit A, domain 2"/>
    <property type="match status" value="1"/>
</dbReference>
<dbReference type="InterPro" id="IPR002938">
    <property type="entry name" value="FAD-bd"/>
</dbReference>
<dbReference type="PANTHER" id="PTHR43004">
    <property type="entry name" value="TRK SYSTEM POTASSIUM UPTAKE PROTEIN"/>
    <property type="match status" value="1"/>
</dbReference>
<dbReference type="AlphaFoldDB" id="A0A6H9YQ18"/>
<dbReference type="Gene3D" id="3.50.50.60">
    <property type="entry name" value="FAD/NAD(P)-binding domain"/>
    <property type="match status" value="1"/>
</dbReference>
<dbReference type="PANTHER" id="PTHR43004:SF8">
    <property type="entry name" value="FAD-BINDING DOMAIN-CONTAINING PROTEIN-RELATED"/>
    <property type="match status" value="1"/>
</dbReference>
<dbReference type="InterPro" id="IPR036188">
    <property type="entry name" value="FAD/NAD-bd_sf"/>
</dbReference>
<dbReference type="RefSeq" id="WP_151565830.1">
    <property type="nucleotide sequence ID" value="NZ_WBMT01000018.1"/>
</dbReference>
<dbReference type="Pfam" id="PF01494">
    <property type="entry name" value="FAD_binding_3"/>
    <property type="match status" value="1"/>
</dbReference>
<accession>A0A6H9YQ18</accession>
<keyword evidence="1" id="KW-0285">Flavoprotein</keyword>
<comment type="caution">
    <text evidence="4">The sequence shown here is derived from an EMBL/GenBank/DDBJ whole genome shotgun (WGS) entry which is preliminary data.</text>
</comment>
<dbReference type="InterPro" id="IPR050641">
    <property type="entry name" value="RIFMO-like"/>
</dbReference>
<evidence type="ECO:0000313" key="4">
    <source>
        <dbReference type="EMBL" id="KAB2343606.1"/>
    </source>
</evidence>
<keyword evidence="2" id="KW-0274">FAD</keyword>
<feature type="domain" description="FAD-binding" evidence="3">
    <location>
        <begin position="5"/>
        <end position="373"/>
    </location>
</feature>
<dbReference type="OrthoDB" id="8670884at2"/>
<dbReference type="GO" id="GO:0016709">
    <property type="term" value="F:oxidoreductase activity, acting on paired donors, with incorporation or reduction of molecular oxygen, NAD(P)H as one donor, and incorporation of one atom of oxygen"/>
    <property type="evidence" value="ECO:0007669"/>
    <property type="project" value="UniProtKB-ARBA"/>
</dbReference>
<dbReference type="PRINTS" id="PR00420">
    <property type="entry name" value="RNGMNOXGNASE"/>
</dbReference>
<dbReference type="EMBL" id="WBMT01000018">
    <property type="protein sequence ID" value="KAB2343606.1"/>
    <property type="molecule type" value="Genomic_DNA"/>
</dbReference>
<dbReference type="Pfam" id="PF21274">
    <property type="entry name" value="Rng_hyd_C"/>
    <property type="match status" value="1"/>
</dbReference>
<sequence length="587" mass="64230">MEAIEVPVLIVGGGGCGLSASVFCSDHGIAHLLVERHAGTSTIPKAHYHNQRTMEIFRQHGLDREVTEQAAPVETFGKVRWLTSLGGDRPLDARLIQELDGFGGGVSHERYAAAGPILPARLPQIRLEPILRRHAEQHNPGRILFGHELVAFSDEGDHVTAEVRDVETGEATRVMAQYVIAADGGRTVGPALGVRMHGLPEMRRITTVYFSADLSEWWREGAHMTHFLNPYKADLFSNLFEMGPTWGRECEEWVMHFHLTAGDPARLDEQSIVPRIREVLGLPSLDVTLHGVTSWTVQGLLADRYRKGRVLFAGDAAHRQPPTVGLGLNTGIQDVHNLVWKLAAVVTGRAPDRLLDTYETERRPVGEHNIDWAVSAASHNQAILGAIGLGPRTPPDRREQMFAKYFDPSPIGVAGRARAAEMFATARGGYQAHDVEIGYAYEEGAVVPDGGPPPPRVPLRDVHHPTTRPGHLLPHAWLEREGRRLSTHDLTGTAGFAMLTGPAGTPWCEAAAQVAEKLSIPITTARIGENAEFADVDGRWEAFRQITDEGAVLVRPDNHVAWRSTSGSEDPAGVLADAVARVLHHIR</sequence>
<evidence type="ECO:0000256" key="1">
    <source>
        <dbReference type="ARBA" id="ARBA00022630"/>
    </source>
</evidence>
<protein>
    <submittedName>
        <fullName evidence="4">Aromatic ring hydroxylase</fullName>
    </submittedName>
</protein>
<dbReference type="Proteomes" id="UP000468735">
    <property type="component" value="Unassembled WGS sequence"/>
</dbReference>
<keyword evidence="5" id="KW-1185">Reference proteome</keyword>
<dbReference type="Gene3D" id="3.40.30.120">
    <property type="match status" value="1"/>
</dbReference>
<dbReference type="SUPFAM" id="SSF51905">
    <property type="entry name" value="FAD/NAD(P)-binding domain"/>
    <property type="match status" value="1"/>
</dbReference>
<reference evidence="4 5" key="1">
    <citation type="submission" date="2019-09" db="EMBL/GenBank/DDBJ databases">
        <title>Actinomadura physcomitrii sp. nov., a novel actinomycete isolated from moss [Physcomitrium sphaericum (Ludw) Fuernr].</title>
        <authorList>
            <person name="Zhuang X."/>
            <person name="Liu C."/>
        </authorList>
    </citation>
    <scope>NUCLEOTIDE SEQUENCE [LARGE SCALE GENOMIC DNA]</scope>
    <source>
        <strain evidence="4 5">HMC1</strain>
    </source>
</reference>
<evidence type="ECO:0000256" key="2">
    <source>
        <dbReference type="ARBA" id="ARBA00022827"/>
    </source>
</evidence>